<dbReference type="VEuPathDB" id="MicrosporidiaDB:A0H76_113"/>
<gene>
    <name evidence="1" type="ORF">A0H76_113</name>
</gene>
<proteinExistence type="predicted"/>
<sequence>MNYLFLLNIIDLVNVGSTNVLKKMFNNSTNHHECMPDDLKFFKLGELLMKILFSNNYIKYWFCSNPQLVFLKRNKIVIKLIDKNDVKLIYNECLNKPSDIFNSKIIKKFIKPITIIETSEKLELFNLILKDLFRNFINLVPIIHKYRIHRYNDEFYEKAALAVILEEYPKLFRDDKDFFEGLISVVRDDVNCDDVFPDVFLKNNLTNSFLQQEKEQIKDIKSLKGFIEKLKKEYLSIINKSKSLPPTINRKKILNEVDIQRVNEIIQEYFSNKTKKKSESNITSYARFSVLIQALFQNYTPFFYLINQLNVNYD</sequence>
<evidence type="ECO:0000313" key="2">
    <source>
        <dbReference type="Proteomes" id="UP000192501"/>
    </source>
</evidence>
<name>A0A1X0QEJ6_9MICR</name>
<dbReference type="Proteomes" id="UP000192501">
    <property type="component" value="Unassembled WGS sequence"/>
</dbReference>
<evidence type="ECO:0000313" key="1">
    <source>
        <dbReference type="EMBL" id="ORD98209.1"/>
    </source>
</evidence>
<dbReference type="AlphaFoldDB" id="A0A1X0QEJ6"/>
<organism evidence="1 2">
    <name type="scientific">Hepatospora eriocheir</name>
    <dbReference type="NCBI Taxonomy" id="1081669"/>
    <lineage>
        <taxon>Eukaryota</taxon>
        <taxon>Fungi</taxon>
        <taxon>Fungi incertae sedis</taxon>
        <taxon>Microsporidia</taxon>
        <taxon>Hepatosporidae</taxon>
        <taxon>Hepatospora</taxon>
    </lineage>
</organism>
<reference evidence="1 2" key="1">
    <citation type="journal article" date="2017" name="Environ. Microbiol.">
        <title>Decay of the glycolytic pathway and adaptation to intranuclear parasitism within Enterocytozoonidae microsporidia.</title>
        <authorList>
            <person name="Wiredu Boakye D."/>
            <person name="Jaroenlak P."/>
            <person name="Prachumwat A."/>
            <person name="Williams T.A."/>
            <person name="Bateman K.S."/>
            <person name="Itsathitphaisarn O."/>
            <person name="Sritunyalucksana K."/>
            <person name="Paszkiewicz K.H."/>
            <person name="Moore K.A."/>
            <person name="Stentiford G.D."/>
            <person name="Williams B.A."/>
        </authorList>
    </citation>
    <scope>NUCLEOTIDE SEQUENCE [LARGE SCALE GENOMIC DNA]</scope>
    <source>
        <strain evidence="2">canceri</strain>
    </source>
</reference>
<dbReference type="EMBL" id="LTAI01000915">
    <property type="protein sequence ID" value="ORD98209.1"/>
    <property type="molecule type" value="Genomic_DNA"/>
</dbReference>
<dbReference type="VEuPathDB" id="MicrosporidiaDB:HERIO_574"/>
<comment type="caution">
    <text evidence="1">The sequence shown here is derived from an EMBL/GenBank/DDBJ whole genome shotgun (WGS) entry which is preliminary data.</text>
</comment>
<accession>A0A1X0QEJ6</accession>
<protein>
    <submittedName>
        <fullName evidence="1">Uncharacterized protein</fullName>
    </submittedName>
</protein>